<proteinExistence type="predicted"/>
<feature type="signal peptide" evidence="1">
    <location>
        <begin position="1"/>
        <end position="17"/>
    </location>
</feature>
<evidence type="ECO:0000313" key="2">
    <source>
        <dbReference type="EMBL" id="OJJ57958.1"/>
    </source>
</evidence>
<gene>
    <name evidence="2" type="ORF">ASPSYDRAFT_90151</name>
</gene>
<protein>
    <submittedName>
        <fullName evidence="2">Uncharacterized protein</fullName>
    </submittedName>
</protein>
<dbReference type="Proteomes" id="UP000184356">
    <property type="component" value="Unassembled WGS sequence"/>
</dbReference>
<dbReference type="RefSeq" id="XP_040701764.1">
    <property type="nucleotide sequence ID" value="XM_040852289.1"/>
</dbReference>
<reference evidence="3" key="1">
    <citation type="journal article" date="2017" name="Genome Biol.">
        <title>Comparative genomics reveals high biological diversity and specific adaptations in the industrially and medically important fungal genus Aspergillus.</title>
        <authorList>
            <person name="de Vries R.P."/>
            <person name="Riley R."/>
            <person name="Wiebenga A."/>
            <person name="Aguilar-Osorio G."/>
            <person name="Amillis S."/>
            <person name="Uchima C.A."/>
            <person name="Anderluh G."/>
            <person name="Asadollahi M."/>
            <person name="Askin M."/>
            <person name="Barry K."/>
            <person name="Battaglia E."/>
            <person name="Bayram O."/>
            <person name="Benocci T."/>
            <person name="Braus-Stromeyer S.A."/>
            <person name="Caldana C."/>
            <person name="Canovas D."/>
            <person name="Cerqueira G.C."/>
            <person name="Chen F."/>
            <person name="Chen W."/>
            <person name="Choi C."/>
            <person name="Clum A."/>
            <person name="Dos Santos R.A."/>
            <person name="Damasio A.R."/>
            <person name="Diallinas G."/>
            <person name="Emri T."/>
            <person name="Fekete E."/>
            <person name="Flipphi M."/>
            <person name="Freyberg S."/>
            <person name="Gallo A."/>
            <person name="Gournas C."/>
            <person name="Habgood R."/>
            <person name="Hainaut M."/>
            <person name="Harispe M.L."/>
            <person name="Henrissat B."/>
            <person name="Hilden K.S."/>
            <person name="Hope R."/>
            <person name="Hossain A."/>
            <person name="Karabika E."/>
            <person name="Karaffa L."/>
            <person name="Karanyi Z."/>
            <person name="Krasevec N."/>
            <person name="Kuo A."/>
            <person name="Kusch H."/>
            <person name="LaButti K."/>
            <person name="Lagendijk E.L."/>
            <person name="Lapidus A."/>
            <person name="Levasseur A."/>
            <person name="Lindquist E."/>
            <person name="Lipzen A."/>
            <person name="Logrieco A.F."/>
            <person name="MacCabe A."/>
            <person name="Maekelae M.R."/>
            <person name="Malavazi I."/>
            <person name="Melin P."/>
            <person name="Meyer V."/>
            <person name="Mielnichuk N."/>
            <person name="Miskei M."/>
            <person name="Molnar A.P."/>
            <person name="Mule G."/>
            <person name="Ngan C.Y."/>
            <person name="Orejas M."/>
            <person name="Orosz E."/>
            <person name="Ouedraogo J.P."/>
            <person name="Overkamp K.M."/>
            <person name="Park H.-S."/>
            <person name="Perrone G."/>
            <person name="Piumi F."/>
            <person name="Punt P.J."/>
            <person name="Ram A.F."/>
            <person name="Ramon A."/>
            <person name="Rauscher S."/>
            <person name="Record E."/>
            <person name="Riano-Pachon D.M."/>
            <person name="Robert V."/>
            <person name="Roehrig J."/>
            <person name="Ruller R."/>
            <person name="Salamov A."/>
            <person name="Salih N.S."/>
            <person name="Samson R.A."/>
            <person name="Sandor E."/>
            <person name="Sanguinetti M."/>
            <person name="Schuetze T."/>
            <person name="Sepcic K."/>
            <person name="Shelest E."/>
            <person name="Sherlock G."/>
            <person name="Sophianopoulou V."/>
            <person name="Squina F.M."/>
            <person name="Sun H."/>
            <person name="Susca A."/>
            <person name="Todd R.B."/>
            <person name="Tsang A."/>
            <person name="Unkles S.E."/>
            <person name="van de Wiele N."/>
            <person name="van Rossen-Uffink D."/>
            <person name="Oliveira J.V."/>
            <person name="Vesth T.C."/>
            <person name="Visser J."/>
            <person name="Yu J.-H."/>
            <person name="Zhou M."/>
            <person name="Andersen M.R."/>
            <person name="Archer D.B."/>
            <person name="Baker S.E."/>
            <person name="Benoit I."/>
            <person name="Brakhage A.A."/>
            <person name="Braus G.H."/>
            <person name="Fischer R."/>
            <person name="Frisvad J.C."/>
            <person name="Goldman G.H."/>
            <person name="Houbraken J."/>
            <person name="Oakley B."/>
            <person name="Pocsi I."/>
            <person name="Scazzocchio C."/>
            <person name="Seiboth B."/>
            <person name="vanKuyk P.A."/>
            <person name="Wortman J."/>
            <person name="Dyer P.S."/>
            <person name="Grigoriev I.V."/>
        </authorList>
    </citation>
    <scope>NUCLEOTIDE SEQUENCE [LARGE SCALE GENOMIC DNA]</scope>
    <source>
        <strain evidence="3">CBS 593.65</strain>
    </source>
</reference>
<dbReference type="STRING" id="1036612.A0A1L9TEW5"/>
<sequence>MHFTILTILTVCTFVTAFPGDVGRLKHGCDAAACEIKCKKAGSPGGYCGKEDPSHDLGGPHLLNRGLPECICIPSTTSCTNTATVTATNTVTNTDTVSSCTNTATVTDTESITATETVTNTDTVSATKTITDTEYVTQTVTQTATTTAQVGACFCCTNQKQLPFRLTGTCDTSPVPSDAADCPIGNAQGRRHLVCCDENGFCTQES</sequence>
<dbReference type="AlphaFoldDB" id="A0A1L9TEW5"/>
<name>A0A1L9TEW5_9EURO</name>
<dbReference type="EMBL" id="KV878587">
    <property type="protein sequence ID" value="OJJ57958.1"/>
    <property type="molecule type" value="Genomic_DNA"/>
</dbReference>
<keyword evidence="3" id="KW-1185">Reference proteome</keyword>
<dbReference type="VEuPathDB" id="FungiDB:ASPSYDRAFT_90151"/>
<feature type="chain" id="PRO_5012724907" evidence="1">
    <location>
        <begin position="18"/>
        <end position="206"/>
    </location>
</feature>
<accession>A0A1L9TEW5</accession>
<keyword evidence="1" id="KW-0732">Signal</keyword>
<evidence type="ECO:0000256" key="1">
    <source>
        <dbReference type="SAM" id="SignalP"/>
    </source>
</evidence>
<dbReference type="OrthoDB" id="4510574at2759"/>
<evidence type="ECO:0000313" key="3">
    <source>
        <dbReference type="Proteomes" id="UP000184356"/>
    </source>
</evidence>
<organism evidence="2 3">
    <name type="scientific">Aspergillus sydowii CBS 593.65</name>
    <dbReference type="NCBI Taxonomy" id="1036612"/>
    <lineage>
        <taxon>Eukaryota</taxon>
        <taxon>Fungi</taxon>
        <taxon>Dikarya</taxon>
        <taxon>Ascomycota</taxon>
        <taxon>Pezizomycotina</taxon>
        <taxon>Eurotiomycetes</taxon>
        <taxon>Eurotiomycetidae</taxon>
        <taxon>Eurotiales</taxon>
        <taxon>Aspergillaceae</taxon>
        <taxon>Aspergillus</taxon>
        <taxon>Aspergillus subgen. Nidulantes</taxon>
    </lineage>
</organism>
<dbReference type="GeneID" id="63768362"/>